<reference evidence="1 2" key="1">
    <citation type="submission" date="2015-08" db="EMBL/GenBank/DDBJ databases">
        <title>Next Generation Sequencing and Analysis of the Genome of Puccinia sorghi L Schw, the Causal Agent of Maize Common Rust.</title>
        <authorList>
            <person name="Rochi L."/>
            <person name="Burguener G."/>
            <person name="Darino M."/>
            <person name="Turjanski A."/>
            <person name="Kreff E."/>
            <person name="Dieguez M.J."/>
            <person name="Sacco F."/>
        </authorList>
    </citation>
    <scope>NUCLEOTIDE SEQUENCE [LARGE SCALE GENOMIC DNA]</scope>
    <source>
        <strain evidence="1 2">RO10H11247</strain>
    </source>
</reference>
<comment type="caution">
    <text evidence="1">The sequence shown here is derived from an EMBL/GenBank/DDBJ whole genome shotgun (WGS) entry which is preliminary data.</text>
</comment>
<dbReference type="EMBL" id="LAVV01010024">
    <property type="protein sequence ID" value="KNZ49657.1"/>
    <property type="molecule type" value="Genomic_DNA"/>
</dbReference>
<protein>
    <submittedName>
        <fullName evidence="1">Uncharacterized protein</fullName>
    </submittedName>
</protein>
<name>A0A0L6UN07_9BASI</name>
<organism evidence="1 2">
    <name type="scientific">Puccinia sorghi</name>
    <dbReference type="NCBI Taxonomy" id="27349"/>
    <lineage>
        <taxon>Eukaryota</taxon>
        <taxon>Fungi</taxon>
        <taxon>Dikarya</taxon>
        <taxon>Basidiomycota</taxon>
        <taxon>Pucciniomycotina</taxon>
        <taxon>Pucciniomycetes</taxon>
        <taxon>Pucciniales</taxon>
        <taxon>Pucciniaceae</taxon>
        <taxon>Puccinia</taxon>
    </lineage>
</organism>
<sequence>MILGFWVGGDGQPEDQALIPLGSASTNNLHGHLLQIHQLANPKLSNKAKTNHMDISKWGKTGALHPKA</sequence>
<evidence type="ECO:0000313" key="2">
    <source>
        <dbReference type="Proteomes" id="UP000037035"/>
    </source>
</evidence>
<evidence type="ECO:0000313" key="1">
    <source>
        <dbReference type="EMBL" id="KNZ49657.1"/>
    </source>
</evidence>
<proteinExistence type="predicted"/>
<accession>A0A0L6UN07</accession>
<gene>
    <name evidence="1" type="ORF">VP01_4873g3</name>
</gene>
<dbReference type="VEuPathDB" id="FungiDB:VP01_4873g3"/>
<dbReference type="Proteomes" id="UP000037035">
    <property type="component" value="Unassembled WGS sequence"/>
</dbReference>
<keyword evidence="2" id="KW-1185">Reference proteome</keyword>
<dbReference type="OrthoDB" id="10618333at2759"/>
<dbReference type="AlphaFoldDB" id="A0A0L6UN07"/>